<evidence type="ECO:0000313" key="3">
    <source>
        <dbReference type="Proteomes" id="UP000279994"/>
    </source>
</evidence>
<dbReference type="AlphaFoldDB" id="A0A3N0GR75"/>
<dbReference type="EMBL" id="RJSF01000036">
    <property type="protein sequence ID" value="RNM14957.1"/>
    <property type="molecule type" value="Genomic_DNA"/>
</dbReference>
<proteinExistence type="predicted"/>
<accession>A0A3N0GR75</accession>
<comment type="caution">
    <text evidence="2">The sequence shown here is derived from an EMBL/GenBank/DDBJ whole genome shotgun (WGS) entry which is preliminary data.</text>
</comment>
<dbReference type="Proteomes" id="UP000279994">
    <property type="component" value="Unassembled WGS sequence"/>
</dbReference>
<protein>
    <submittedName>
        <fullName evidence="2">Uncharacterized protein</fullName>
    </submittedName>
</protein>
<organism evidence="2 3">
    <name type="scientific">Nocardioides pocheonensis</name>
    <dbReference type="NCBI Taxonomy" id="661485"/>
    <lineage>
        <taxon>Bacteria</taxon>
        <taxon>Bacillati</taxon>
        <taxon>Actinomycetota</taxon>
        <taxon>Actinomycetes</taxon>
        <taxon>Propionibacteriales</taxon>
        <taxon>Nocardioidaceae</taxon>
        <taxon>Nocardioides</taxon>
    </lineage>
</organism>
<gene>
    <name evidence="2" type="ORF">EFL26_09585</name>
</gene>
<feature type="region of interest" description="Disordered" evidence="1">
    <location>
        <begin position="138"/>
        <end position="163"/>
    </location>
</feature>
<keyword evidence="3" id="KW-1185">Reference proteome</keyword>
<evidence type="ECO:0000313" key="2">
    <source>
        <dbReference type="EMBL" id="RNM14957.1"/>
    </source>
</evidence>
<dbReference type="RefSeq" id="WP_123222669.1">
    <property type="nucleotide sequence ID" value="NZ_RJSF01000036.1"/>
</dbReference>
<sequence length="226" mass="24151">MWEPIGEGGRVEVAELLAVEALPRYFAQDQDVELELAGTTIAGRSVEVAARWQRRLARCDGAVLAELDLSGAPDPTGGYRKVVRLDGSVGSVLMQADESRRSRLRGTLRFLRVEAAGRTWVWHFEGGRAAGERLVLSRGRTPGDGEPLVTTHPAARGRALGNPTGGATVDTHVTSWTPAAGLGDVVLAELLACARLDSLVDYRPSRIAEGVGELIDLVPRPEPNTG</sequence>
<name>A0A3N0GR75_9ACTN</name>
<reference evidence="2 3" key="1">
    <citation type="submission" date="2018-11" db="EMBL/GenBank/DDBJ databases">
        <authorList>
            <person name="Li F."/>
        </authorList>
    </citation>
    <scope>NUCLEOTIDE SEQUENCE [LARGE SCALE GENOMIC DNA]</scope>
    <source>
        <strain evidence="2 3">Gsoil 818</strain>
    </source>
</reference>
<evidence type="ECO:0000256" key="1">
    <source>
        <dbReference type="SAM" id="MobiDB-lite"/>
    </source>
</evidence>